<gene>
    <name evidence="9" type="primary">LOC102346705</name>
</gene>
<dbReference type="GeneTree" id="ENSGT00940000165067"/>
<evidence type="ECO:0000256" key="3">
    <source>
        <dbReference type="ARBA" id="ARBA00022475"/>
    </source>
</evidence>
<dbReference type="InParanoid" id="H3AW95"/>
<feature type="transmembrane region" description="Helical" evidence="8">
    <location>
        <begin position="6"/>
        <end position="30"/>
    </location>
</feature>
<keyword evidence="4 8" id="KW-0812">Transmembrane</keyword>
<organism evidence="9 10">
    <name type="scientific">Latimeria chalumnae</name>
    <name type="common">Coelacanth</name>
    <dbReference type="NCBI Taxonomy" id="7897"/>
    <lineage>
        <taxon>Eukaryota</taxon>
        <taxon>Metazoa</taxon>
        <taxon>Chordata</taxon>
        <taxon>Craniata</taxon>
        <taxon>Vertebrata</taxon>
        <taxon>Euteleostomi</taxon>
        <taxon>Coelacanthiformes</taxon>
        <taxon>Coelacanthidae</taxon>
        <taxon>Latimeria</taxon>
    </lineage>
</organism>
<evidence type="ECO:0000313" key="9">
    <source>
        <dbReference type="Ensembl" id="ENSLACP00000013916.1"/>
    </source>
</evidence>
<feature type="transmembrane region" description="Helical" evidence="8">
    <location>
        <begin position="160"/>
        <end position="181"/>
    </location>
</feature>
<keyword evidence="10" id="KW-1185">Reference proteome</keyword>
<dbReference type="InterPro" id="IPR004031">
    <property type="entry name" value="PMP22/EMP/MP20/Claudin"/>
</dbReference>
<dbReference type="GeneID" id="102346705"/>
<evidence type="ECO:0000256" key="2">
    <source>
        <dbReference type="ARBA" id="ARBA00022427"/>
    </source>
</evidence>
<name>H3AW95_LATCH</name>
<comment type="function">
    <text evidence="8">Claudins function as major constituents of the tight junction complexes that regulate the permeability of epithelia.</text>
</comment>
<dbReference type="InterPro" id="IPR017974">
    <property type="entry name" value="Claudin_CS"/>
</dbReference>
<dbReference type="InterPro" id="IPR006187">
    <property type="entry name" value="Claudin"/>
</dbReference>
<dbReference type="EMBL" id="AFYH01038686">
    <property type="status" value="NOT_ANNOTATED_CDS"/>
    <property type="molecule type" value="Genomic_DNA"/>
</dbReference>
<dbReference type="OrthoDB" id="8830244at2759"/>
<dbReference type="eggNOG" id="ENOG502QRZ8">
    <property type="taxonomic scope" value="Eukaryota"/>
</dbReference>
<keyword evidence="6 8" id="KW-1133">Transmembrane helix</keyword>
<dbReference type="GO" id="GO:0005198">
    <property type="term" value="F:structural molecule activity"/>
    <property type="evidence" value="ECO:0007669"/>
    <property type="project" value="InterPro"/>
</dbReference>
<evidence type="ECO:0000256" key="6">
    <source>
        <dbReference type="ARBA" id="ARBA00022989"/>
    </source>
</evidence>
<evidence type="ECO:0000256" key="1">
    <source>
        <dbReference type="ARBA" id="ARBA00008295"/>
    </source>
</evidence>
<evidence type="ECO:0000256" key="5">
    <source>
        <dbReference type="ARBA" id="ARBA00022949"/>
    </source>
</evidence>
<comment type="subcellular location">
    <subcellularLocation>
        <location evidence="8">Cell junction</location>
        <location evidence="8">Tight junction</location>
    </subcellularLocation>
    <subcellularLocation>
        <location evidence="8">Cell membrane</location>
        <topology evidence="8">Multi-pass membrane protein</topology>
    </subcellularLocation>
</comment>
<protein>
    <recommendedName>
        <fullName evidence="8">Claudin</fullName>
    </recommendedName>
</protein>
<accession>H3AW95</accession>
<dbReference type="GO" id="GO:0005923">
    <property type="term" value="C:bicellular tight junction"/>
    <property type="evidence" value="ECO:0007669"/>
    <property type="project" value="UniProtKB-SubCell"/>
</dbReference>
<feature type="transmembrane region" description="Helical" evidence="8">
    <location>
        <begin position="117"/>
        <end position="140"/>
    </location>
</feature>
<dbReference type="RefSeq" id="XP_005992322.1">
    <property type="nucleotide sequence ID" value="XM_005992260.1"/>
</dbReference>
<dbReference type="FunFam" id="1.20.140.150:FF:000001">
    <property type="entry name" value="Claudin"/>
    <property type="match status" value="1"/>
</dbReference>
<dbReference type="Proteomes" id="UP000008672">
    <property type="component" value="Unassembled WGS sequence"/>
</dbReference>
<dbReference type="HOGENOM" id="CLU_076370_1_2_1"/>
<keyword evidence="7 8" id="KW-0472">Membrane</keyword>
<evidence type="ECO:0000256" key="4">
    <source>
        <dbReference type="ARBA" id="ARBA00022692"/>
    </source>
</evidence>
<evidence type="ECO:0000313" key="10">
    <source>
        <dbReference type="Proteomes" id="UP000008672"/>
    </source>
</evidence>
<dbReference type="PANTHER" id="PTHR12002">
    <property type="entry name" value="CLAUDIN"/>
    <property type="match status" value="1"/>
</dbReference>
<dbReference type="GO" id="GO:0005886">
    <property type="term" value="C:plasma membrane"/>
    <property type="evidence" value="ECO:0007669"/>
    <property type="project" value="UniProtKB-SubCell"/>
</dbReference>
<dbReference type="PROSITE" id="PS01346">
    <property type="entry name" value="CLAUDIN"/>
    <property type="match status" value="1"/>
</dbReference>
<dbReference type="OMA" id="PRDNRYP"/>
<dbReference type="AlphaFoldDB" id="H3AW95"/>
<sequence length="213" mass="22948">MAANGLQITGLAVSVIGWICTIISCILPMWRVTAFIGTNIVTAEVFWEGLWMNCVHQSTGQLQCKIYDSLLDLSQDLQAARALMIISIIVAALALLVAIVGAKCTSCVEDESVKARISIAAGITYIIAAIVTLIPVSWTANTIIRDFYNPLVLEAQKRELGASLYIGWASSAFLLTGGALLCCSCPPTEQKYPVKYLTAKSAGQSSYAFKQYV</sequence>
<dbReference type="Pfam" id="PF00822">
    <property type="entry name" value="PMP22_Claudin"/>
    <property type="match status" value="1"/>
</dbReference>
<reference evidence="10" key="1">
    <citation type="submission" date="2011-08" db="EMBL/GenBank/DDBJ databases">
        <title>The draft genome of Latimeria chalumnae.</title>
        <authorList>
            <person name="Di Palma F."/>
            <person name="Alfoldi J."/>
            <person name="Johnson J."/>
            <person name="Berlin A."/>
            <person name="Gnerre S."/>
            <person name="Jaffe D."/>
            <person name="MacCallum I."/>
            <person name="Young S."/>
            <person name="Walker B.J."/>
            <person name="Lander E."/>
            <person name="Lindblad-Toh K."/>
        </authorList>
    </citation>
    <scope>NUCLEOTIDE SEQUENCE [LARGE SCALE GENOMIC DNA]</scope>
    <source>
        <strain evidence="10">Wild caught</strain>
    </source>
</reference>
<keyword evidence="3 8" id="KW-1003">Cell membrane</keyword>
<evidence type="ECO:0000256" key="8">
    <source>
        <dbReference type="RuleBase" id="RU060637"/>
    </source>
</evidence>
<keyword evidence="5 8" id="KW-0965">Cell junction</keyword>
<dbReference type="PRINTS" id="PR01077">
    <property type="entry name" value="CLAUDIN"/>
</dbReference>
<feature type="transmembrane region" description="Helical" evidence="8">
    <location>
        <begin position="82"/>
        <end position="102"/>
    </location>
</feature>
<evidence type="ECO:0000256" key="7">
    <source>
        <dbReference type="ARBA" id="ARBA00023136"/>
    </source>
</evidence>
<dbReference type="KEGG" id="lcm:102346705"/>
<reference evidence="9" key="3">
    <citation type="submission" date="2025-09" db="UniProtKB">
        <authorList>
            <consortium name="Ensembl"/>
        </authorList>
    </citation>
    <scope>IDENTIFICATION</scope>
</reference>
<keyword evidence="2 8" id="KW-0796">Tight junction</keyword>
<reference evidence="9" key="2">
    <citation type="submission" date="2025-08" db="UniProtKB">
        <authorList>
            <consortium name="Ensembl"/>
        </authorList>
    </citation>
    <scope>IDENTIFICATION</scope>
</reference>
<dbReference type="STRING" id="7897.ENSLACP00000013916"/>
<dbReference type="Gene3D" id="1.20.140.150">
    <property type="match status" value="1"/>
</dbReference>
<comment type="similarity">
    <text evidence="1 8">Belongs to the claudin family.</text>
</comment>
<proteinExistence type="inferred from homology"/>
<dbReference type="Ensembl" id="ENSLACT00000014014.1">
    <property type="protein sequence ID" value="ENSLACP00000013916.1"/>
    <property type="gene ID" value="ENSLACG00000012251.1"/>
</dbReference>